<feature type="region of interest" description="Disordered" evidence="11">
    <location>
        <begin position="768"/>
        <end position="808"/>
    </location>
</feature>
<evidence type="ECO:0000256" key="5">
    <source>
        <dbReference type="ARBA" id="ARBA00022741"/>
    </source>
</evidence>
<dbReference type="InterPro" id="IPR041679">
    <property type="entry name" value="DNA2/NAM7-like_C"/>
</dbReference>
<evidence type="ECO:0000259" key="12">
    <source>
        <dbReference type="Pfam" id="PF13086"/>
    </source>
</evidence>
<keyword evidence="4" id="KW-0963">Cytoplasm</keyword>
<evidence type="ECO:0000259" key="14">
    <source>
        <dbReference type="Pfam" id="PF21634"/>
    </source>
</evidence>
<evidence type="ECO:0000313" key="16">
    <source>
        <dbReference type="EMBL" id="CAH0389849.1"/>
    </source>
</evidence>
<feature type="domain" description="DNA2/NAM7 helicase-like C-terminal" evidence="13">
    <location>
        <begin position="1111"/>
        <end position="1306"/>
    </location>
</feature>
<protein>
    <recommendedName>
        <fullName evidence="3">RNA helicase</fullName>
        <ecNumber evidence="3">3.6.4.13</ecNumber>
    </recommendedName>
</protein>
<dbReference type="Pfam" id="PF21634">
    <property type="entry name" value="MOV-10_beta-barrel"/>
    <property type="match status" value="1"/>
</dbReference>
<dbReference type="CDD" id="cd18078">
    <property type="entry name" value="DEXXQc_Mov10L1"/>
    <property type="match status" value="1"/>
</dbReference>
<feature type="domain" description="Helicase MOV-10-like beta-barrel" evidence="14">
    <location>
        <begin position="620"/>
        <end position="681"/>
    </location>
</feature>
<evidence type="ECO:0000256" key="7">
    <source>
        <dbReference type="ARBA" id="ARBA00022806"/>
    </source>
</evidence>
<evidence type="ECO:0000256" key="11">
    <source>
        <dbReference type="SAM" id="MobiDB-lite"/>
    </source>
</evidence>
<feature type="compositionally biased region" description="Low complexity" evidence="11">
    <location>
        <begin position="773"/>
        <end position="785"/>
    </location>
</feature>
<dbReference type="GO" id="GO:0005524">
    <property type="term" value="F:ATP binding"/>
    <property type="evidence" value="ECO:0007669"/>
    <property type="project" value="UniProtKB-KW"/>
</dbReference>
<feature type="domain" description="Helicase MOV-10 helical" evidence="15">
    <location>
        <begin position="545"/>
        <end position="601"/>
    </location>
</feature>
<comment type="catalytic activity">
    <reaction evidence="10">
        <text>ATP + H2O = ADP + phosphate + H(+)</text>
        <dbReference type="Rhea" id="RHEA:13065"/>
        <dbReference type="ChEBI" id="CHEBI:15377"/>
        <dbReference type="ChEBI" id="CHEBI:15378"/>
        <dbReference type="ChEBI" id="CHEBI:30616"/>
        <dbReference type="ChEBI" id="CHEBI:43474"/>
        <dbReference type="ChEBI" id="CHEBI:456216"/>
        <dbReference type="EC" id="3.6.4.13"/>
    </reaction>
</comment>
<name>A0A9P0AF26_BEMTA</name>
<evidence type="ECO:0000256" key="6">
    <source>
        <dbReference type="ARBA" id="ARBA00022801"/>
    </source>
</evidence>
<feature type="domain" description="DNA2/NAM7 helicase helicase" evidence="12">
    <location>
        <begin position="875"/>
        <end position="959"/>
    </location>
</feature>
<proteinExistence type="inferred from homology"/>
<evidence type="ECO:0000256" key="4">
    <source>
        <dbReference type="ARBA" id="ARBA00022490"/>
    </source>
</evidence>
<sequence length="1350" mass="151744">MSASSLPKAVLLSPASTHLHAAYSTAVNRIKFEEHIERSISLLEQDEHQKRLNKLRLAGIKCLRKSKSSVKMFDLSFLNPKTLFGFSKKEETEDDVCQEETSGYLDEMQAESEEEEDGQMNDFKPSSSVDEIICKECIGVVTGVHDGVLIIDGKHTVVRSGLDIELKLDSRVSYKVVTEDGVERICNIRLYEGDGWSTAEDEIEVETPAVETKGIKREIICEVEKKNGGILDLVTENYERCKVNMDEVSIKFIPTKGDLLLCEIISELDERSPNLFGDTVCFKNIKPLRSKLVLGEVTLWRDELAIGIINNEISFSAESCSAGYKPHVKDKVNIQCIESKQGALIWRAIHVHPESFNDDRRQEPRFTHNNKGPLYAPKNGVSVSLLTKNLSVNLGATLDLEVEVRNSGSEPHELKSCKMRTQAGKSQISIRNSSRLPFNLNPEEKFIFKLAAKACNIGKTKETLVLTFNSSPEFYVGCDIELMVGSDQITQLTTSADTRTHERVENKYDRFNSLSVVPTRNGLICPGIRPIKAPAFIPVQATSHFNIPEEFYKAVLDPHDRQRKTMEAYEELAKIAPAVVNPLEPSNYEAKFHALLHLEELSVILKMRRFYQERAIFRPQGEYYALEVPNLTESRPSLIIGDEVRRQFQGYIHKTLVNEVLLKFNPAFDEVARSNTFRVSFVQSRSVYKKCHQAIDCFCSKDHLGVDWLFPNSIGEAKPPQVIFLEEDVQLQDEENNYETQGPSSCETSASRIDKLSSLLDEDQILEVNARRSPPSSASSSSPVSCTNGVTSGIEESEAPAENSSESKNTILTKQSSLDAAYQHLDHSSKLGREAEKIKWASSGRGYGQKRTKPLVIRPCQVAKKDRIKWYNKSLNMRQKEAVKNILKGEARPLPYIIHGPPGTGKTVTMVETILQILSLLPDSRLLVATPSNSAADLITERILERLNLYPGQLVRLVSYTYWNDGRVPPFLRPYAAIADIKEDPDKSETPGPNSIKVCSREVLGRHKITISTCTSIGIMYTLGFPVGHFTHVFVDEAGQTTEPEILIPLAFLHKDNGQAILAGDPMQLGPVIVSELAKPQLDKSLLYRLISRFPYLRDIERFPTTGGHDPRLVTKLLDNYRAVPELLEFTSGRFYDGELIAHVSTKNSREEEVLRRMASCLPISIRDPELACPFIFQGIRGENLQERDSPSWYNPQELMQVVIHLKNIYAVGYDEDSVGIITPYQKQASKIRGMINEMRLPVPKIGSVEEFQGQERPIIIVSVVRSREDLRDIDIQHALGFLKNPFRVNVATSRARALMIVIGNPHLLGHDCYWRNIIEYAAEIGGYTGCDYPDFLSFPRGNIAQDAES</sequence>
<comment type="similarity">
    <text evidence="2">Belongs to the DNA2/NAM7 helicase family. SDE3 subfamily.</text>
</comment>
<dbReference type="Pfam" id="PF21635">
    <property type="entry name" value="Mov-10_helical"/>
    <property type="match status" value="1"/>
</dbReference>
<dbReference type="Gene3D" id="3.40.50.300">
    <property type="entry name" value="P-loop containing nucleotide triphosphate hydrolases"/>
    <property type="match status" value="2"/>
</dbReference>
<dbReference type="InterPro" id="IPR041677">
    <property type="entry name" value="DNA2/NAM7_AAA_11"/>
</dbReference>
<dbReference type="InterPro" id="IPR027417">
    <property type="entry name" value="P-loop_NTPase"/>
</dbReference>
<keyword evidence="5" id="KW-0547">Nucleotide-binding</keyword>
<evidence type="ECO:0000256" key="2">
    <source>
        <dbReference type="ARBA" id="ARBA00005601"/>
    </source>
</evidence>
<dbReference type="GO" id="GO:0003724">
    <property type="term" value="F:RNA helicase activity"/>
    <property type="evidence" value="ECO:0007669"/>
    <property type="project" value="UniProtKB-EC"/>
</dbReference>
<reference evidence="16" key="1">
    <citation type="submission" date="2021-12" db="EMBL/GenBank/DDBJ databases">
        <authorList>
            <person name="King R."/>
        </authorList>
    </citation>
    <scope>NUCLEOTIDE SEQUENCE</scope>
</reference>
<dbReference type="SUPFAM" id="SSF52540">
    <property type="entry name" value="P-loop containing nucleoside triphosphate hydrolases"/>
    <property type="match status" value="1"/>
</dbReference>
<dbReference type="EC" id="3.6.4.13" evidence="3"/>
<evidence type="ECO:0000256" key="3">
    <source>
        <dbReference type="ARBA" id="ARBA00012552"/>
    </source>
</evidence>
<dbReference type="GO" id="GO:0005737">
    <property type="term" value="C:cytoplasm"/>
    <property type="evidence" value="ECO:0007669"/>
    <property type="project" value="UniProtKB-SubCell"/>
</dbReference>
<dbReference type="GO" id="GO:0016787">
    <property type="term" value="F:hydrolase activity"/>
    <property type="evidence" value="ECO:0007669"/>
    <property type="project" value="UniProtKB-KW"/>
</dbReference>
<dbReference type="Pfam" id="PF13087">
    <property type="entry name" value="AAA_12"/>
    <property type="match status" value="1"/>
</dbReference>
<gene>
    <name evidence="16" type="ORF">BEMITA_LOCUS8633</name>
</gene>
<evidence type="ECO:0000256" key="10">
    <source>
        <dbReference type="ARBA" id="ARBA00047984"/>
    </source>
</evidence>
<evidence type="ECO:0000256" key="1">
    <source>
        <dbReference type="ARBA" id="ARBA00004496"/>
    </source>
</evidence>
<evidence type="ECO:0000256" key="9">
    <source>
        <dbReference type="ARBA" id="ARBA00023158"/>
    </source>
</evidence>
<dbReference type="EMBL" id="OU963866">
    <property type="protein sequence ID" value="CAH0389849.1"/>
    <property type="molecule type" value="Genomic_DNA"/>
</dbReference>
<dbReference type="PANTHER" id="PTHR45418">
    <property type="entry name" value="CANCER/TESTIS ANTIGEN 55"/>
    <property type="match status" value="1"/>
</dbReference>
<keyword evidence="9" id="KW-0943">RNA-mediated gene silencing</keyword>
<dbReference type="GO" id="GO:0031047">
    <property type="term" value="P:regulatory ncRNA-mediated gene silencing"/>
    <property type="evidence" value="ECO:0007669"/>
    <property type="project" value="UniProtKB-KW"/>
</dbReference>
<dbReference type="CDD" id="cd18808">
    <property type="entry name" value="SF1_C_Upf1"/>
    <property type="match status" value="1"/>
</dbReference>
<keyword evidence="8" id="KW-0067">ATP-binding</keyword>
<evidence type="ECO:0000259" key="15">
    <source>
        <dbReference type="Pfam" id="PF21635"/>
    </source>
</evidence>
<dbReference type="Proteomes" id="UP001152759">
    <property type="component" value="Chromosome 5"/>
</dbReference>
<keyword evidence="17" id="KW-1185">Reference proteome</keyword>
<evidence type="ECO:0000313" key="17">
    <source>
        <dbReference type="Proteomes" id="UP001152759"/>
    </source>
</evidence>
<accession>A0A9P0AF26</accession>
<dbReference type="InterPro" id="IPR049079">
    <property type="entry name" value="Mov-10_helical"/>
</dbReference>
<keyword evidence="6" id="KW-0378">Hydrolase</keyword>
<comment type="subcellular location">
    <subcellularLocation>
        <location evidence="1">Cytoplasm</location>
    </subcellularLocation>
</comment>
<evidence type="ECO:0000256" key="8">
    <source>
        <dbReference type="ARBA" id="ARBA00022840"/>
    </source>
</evidence>
<feature type="domain" description="DNA2/NAM7 helicase helicase" evidence="12">
    <location>
        <begin position="999"/>
        <end position="1076"/>
    </location>
</feature>
<dbReference type="InterPro" id="IPR049080">
    <property type="entry name" value="MOV-10-like_beta-barrel"/>
</dbReference>
<dbReference type="Pfam" id="PF13086">
    <property type="entry name" value="AAA_11"/>
    <property type="match status" value="2"/>
</dbReference>
<evidence type="ECO:0000259" key="13">
    <source>
        <dbReference type="Pfam" id="PF13087"/>
    </source>
</evidence>
<dbReference type="PANTHER" id="PTHR45418:SF1">
    <property type="entry name" value="CANCER_TESTIS ANTIGEN 55"/>
    <property type="match status" value="1"/>
</dbReference>
<keyword evidence="7" id="KW-0347">Helicase</keyword>
<organism evidence="16 17">
    <name type="scientific">Bemisia tabaci</name>
    <name type="common">Sweetpotato whitefly</name>
    <name type="synonym">Aleurodes tabaci</name>
    <dbReference type="NCBI Taxonomy" id="7038"/>
    <lineage>
        <taxon>Eukaryota</taxon>
        <taxon>Metazoa</taxon>
        <taxon>Ecdysozoa</taxon>
        <taxon>Arthropoda</taxon>
        <taxon>Hexapoda</taxon>
        <taxon>Insecta</taxon>
        <taxon>Pterygota</taxon>
        <taxon>Neoptera</taxon>
        <taxon>Paraneoptera</taxon>
        <taxon>Hemiptera</taxon>
        <taxon>Sternorrhyncha</taxon>
        <taxon>Aleyrodoidea</taxon>
        <taxon>Aleyrodidae</taxon>
        <taxon>Aleyrodinae</taxon>
        <taxon>Bemisia</taxon>
    </lineage>
</organism>
<dbReference type="InterPro" id="IPR047187">
    <property type="entry name" value="SF1_C_Upf1"/>
</dbReference>